<dbReference type="RefSeq" id="WP_219353440.1">
    <property type="nucleotide sequence ID" value="NZ_CP080034.1"/>
</dbReference>
<dbReference type="EMBL" id="CP080034">
    <property type="protein sequence ID" value="QYC10700.1"/>
    <property type="molecule type" value="Genomic_DNA"/>
</dbReference>
<evidence type="ECO:0000256" key="1">
    <source>
        <dbReference type="ARBA" id="ARBA00004613"/>
    </source>
</evidence>
<evidence type="ECO:0000256" key="4">
    <source>
        <dbReference type="SAM" id="SignalP"/>
    </source>
</evidence>
<accession>A0ABX8THK9</accession>
<keyword evidence="2" id="KW-0964">Secreted</keyword>
<gene>
    <name evidence="6" type="ORF">KWG56_01390</name>
</gene>
<dbReference type="Pfam" id="PF05860">
    <property type="entry name" value="TPS"/>
    <property type="match status" value="1"/>
</dbReference>
<proteinExistence type="predicted"/>
<feature type="chain" id="PRO_5045777284" evidence="4">
    <location>
        <begin position="30"/>
        <end position="4426"/>
    </location>
</feature>
<dbReference type="Proteomes" id="UP000824334">
    <property type="component" value="Chromosome"/>
</dbReference>
<organism evidence="6 7">
    <name type="scientific">Brevundimonas nasdae</name>
    <dbReference type="NCBI Taxonomy" id="172043"/>
    <lineage>
        <taxon>Bacteria</taxon>
        <taxon>Pseudomonadati</taxon>
        <taxon>Pseudomonadota</taxon>
        <taxon>Alphaproteobacteria</taxon>
        <taxon>Caulobacterales</taxon>
        <taxon>Caulobacteraceae</taxon>
        <taxon>Brevundimonas</taxon>
    </lineage>
</organism>
<dbReference type="SMART" id="SM00912">
    <property type="entry name" value="Haemagg_act"/>
    <property type="match status" value="1"/>
</dbReference>
<evidence type="ECO:0000313" key="7">
    <source>
        <dbReference type="Proteomes" id="UP000824334"/>
    </source>
</evidence>
<feature type="domain" description="Filamentous haemagglutinin FhaB/tRNA nuclease CdiA-like TPS" evidence="5">
    <location>
        <begin position="119"/>
        <end position="232"/>
    </location>
</feature>
<dbReference type="GeneID" id="94373899"/>
<dbReference type="InterPro" id="IPR008638">
    <property type="entry name" value="FhaB/CdiA-like_TPS"/>
</dbReference>
<dbReference type="PANTHER" id="PTHR12338">
    <property type="entry name" value="AUTOTRANSPORTER"/>
    <property type="match status" value="1"/>
</dbReference>
<dbReference type="InterPro" id="IPR021026">
    <property type="entry name" value="Filamn_hemagglutn_DUF3739"/>
</dbReference>
<keyword evidence="3 4" id="KW-0732">Signal</keyword>
<name>A0ABX8THK9_9CAUL</name>
<comment type="subcellular location">
    <subcellularLocation>
        <location evidence="1">Secreted</location>
    </subcellularLocation>
</comment>
<dbReference type="NCBIfam" id="TIGR01901">
    <property type="entry name" value="adhes_NPXG"/>
    <property type="match status" value="1"/>
</dbReference>
<keyword evidence="7" id="KW-1185">Reference proteome</keyword>
<sequence length="4426" mass="456402">MMFQAQSLRNRLLIGASLGSMLLAGVAEAQNGRISGGRSAGVDPAAAAARAAQTEALRQGDANAATRRALESFTRAAATRQAMTDAQTAARAAAFAAQSTVPNGLGQGGLQVAEGVTLDPSLWVGANGPKQTIGADGRTLVTVDQTREKAILTWDSFNVGRETDLVFAQDASNWVVLNRVTDVSADPTRILGNIKANGSVFIINRNGVIFGGSSQVNVRNLVASTADISNIQFMERGIHSNVVMPPEFWLPPITLPAFTNAGGDVMVEAGARIQTIAPATVVEGGGYVMLMGKAVENRGTIVTDRGQTILSAGDNFQVRGGYGTLANQASTTRGQEIAITLDAGSTNGRVVNTGVIEAREGDITLAGHTVVQGGVAVSTTSVNTRGTIHLLTDLSDATSSITLTGNSLTLILPELDSKTTATNAQRDALITESLTATGRPSLLNNQGIGRLIYLQPDRKDLSRVEISTGGEAIFEGGSQTIAQGGQIAVVAMKRTTIDSGALLDVSGVQDVMMDMASNNLKINVRPFDMRDSALNREGDGIRSTDVWIDVRDLVLMPSGTGGHVGDRYYTPGGLLEVGGHLGNTAHGIGEWTSVGGVININSNEIIIKDGAVLDISGGSMRYAGGYMQSTRMMGSDGRMYDIGQAPAGVKMLSIGDAFVRSHDRWGDAYTQVYGRPLFSGGRSARWEDGYTVGRDAGVITLSAPTVLMQGQIMADVIVGERQINARPQTSPTLNENGVVNGMPNRLDGYGLPQNVSPLAGGLYIGAGLAQNYSPAAQTVTPFDNKVVIGDAATVAGGVKQNQVLISADTINDAGLGALRIAGGKITVQNDVILANGGQLAFAATEIAVNADLTARSGSISLAAIQPCSSGCSTVTDLSVGEGVRLDTRGLWVNLATGTDRADMAHLDGGAIVLDSRQGDLRLGKGSVVDASAGGAIREDGSFVSANGGDVGLGVGFLVRENANEMVLGGEVRSYGSGDGKGGRLTLSAAGRPITIGESVLGGGDVLHAGQPLPMDLQLSEALVLGAGSEMPFDYNYVVDRVGPGEAFPTDTDFSFDGLELTRDWEVPPGMVIYDNDWMEYYEGDILPAGSSLAFGYGTVPAGYILPADLFPNGVPIAPLSFNYTKGSVLDVELKLPKGFTLAAGTILPVDASVAKPLHLDAGFFQSGFSNYDIRAGGDLQVRGVIDVTAPVRRYTTTSADIASGAAPEDAMELWLPEMFREDAVNGRFIQRRGAGLTLTANGVGPRNWISPFGGVISDPLSTGNVTVSADSVIRVDDGQSVNLNAAQSILMDGRIVARGGSVSMTAGPKENTNRDYAGNVIHYDASRAIWLGENSVVDVSGQARTAIDARGLRYANVSRGGSITIGGETSAYVVVRPGAVLDASGAAAEIDYLSTTLPETRNTLKLATDGGSIAFWSQYGAFLDGDMRAHAGGEGASGGLLSVTLTTPYLPALGSPTRDMPDYMRQLRSIYLDQTHETSLRSDIRFGDCITGCWTPGQTSAEAELSNEGVANFVGQARVGVDQIKKGGFGSLALVSDDVILLNGAIDLNLSRNLTLTGTIANLDGDADARLSAAYVKLAGAGRMLGNEQVFRQTGALALIKRPEIGRGDLTITGGLVDIGSAQFGVNGSIGLSNGRMRDYEYAAPSVVNITSRSDIRMIGGDLNALSNIALTAAQIYPLTNANAGIYAGKFSYRIPGNTSIWNTLMAGGTVSFHKLEGVTPSAPLSLYGSLTVGADIINQGGVLRAPLGSIQLGVGGYSFVPGPEALEPGQTSWSQVAMTTSEINLLNGSLTSVSARDLVIPFGATTDGLTWLLNGVEKAATNLVQGVTVLGSLRADEGSVLDLSGGGTPAGGAFINGRGGSVDILTTALANVNPAFQGLSHADNKVYAIVPDYKGSVTPTALAGHAQPGVGQQIVIPDGVPGLPAGAYMLLPAEFALMEGAFRVELGSSLRAGAGGLNTLADGSVHLGVKTTFAHTTAENALPVEAILTSSKTVRTYSQYNETSFGDFLIAAPAKAQFDNPLSLLPQDGKAFILALTPPRDDSDRPVFSFKGKGLFDAAKGGIGGSLAVIGGNPYSMGNLTLEILGAGGVAAPGALSLYAADLNAVGAKVMTIGGVAQRSLGANINDILVTAGGGLPNGIGFSSGFGGVTMREGAELIAPQVLLITNGEGNILVEKGARISTLGKGDPAFSSAMGYTLRADNINLLSVSNGLLEYTSVAGSSGSGAVTVEDGASIYTDGTLSFVSPGAVRLGENVNYGARYLGFSTGSVNLGATEALAEAAAQGILPGGIALNQTVLDRLMRGDAASGAPRLERLMLSANQSINFYGSISLDTRDAATGKSSLQLVLNTPALYGHGTADDVARITTGTLVWNGLLGNHGTPINPIPTVALPGAVIANGPGTGLGKLDLVAERIVLGYQDGVLIDATLPLNRLALGFSSVNLTASDRIEANHYGDLAVYQSQPVYGQAGQGGVLNLTTPLLTGQAGSRLHYKAGETINVRRPEGLAASTGKVEAALGAEIRLTAGTVLADTTIALPSGKLVMTATTGDIQLLDGARLDLAGRDTKFFDETRYSWGGDVELESTHSSVQQAAGSTIDISADYNHAGLLKVTALQGAVALNGSINGRARNGDKPADPAMRNGSIDVRAGSLNDFATLNRRLTENGVTESRSFVIKTGDLTIGDEVQARHVSISADGGDLTVTGTINASGYRPGSIRLSARDDLTLASTAVLDASGKTLIVDGYGAVIDASNRATVELTSAGGLLTLNSGATLDLSAADGVKRGQVELNARRLGADDVAIDARGPLTIKGANSLSVNGFRTYQPTGGVIDQALMDGVHVDSTAFINAALGNAALLSRMSGLTTYADAFHLRPGVELRSAPGDSLRVSGDLNMAGYRYASLNAATPLTQVYGSGEAGVLLIRAADKLDVYGSITDGFAEPARTPDDNGWVLYPGTQGITTEWVADHQLSAPLKLAEGAQLPMGVSLTFDAPVKGFSVKRNTLIGAEVQLAQSYTLSQDWVATSTIRLPDGSVIAKGAIMTAGTVLPAQCTLGAGAVLPMDVDLMATTWPKGTPLPSVVTLSASTQLQIGDILPRDSKIEIDGPFGLISKPLVLTSPYTLVGDPTLSTASTIPGGANSTAVLTFDVMIRSGTALRRDSGVIPFGFESNSSMSAPTGGWVPTAPIWASKAAFTAGAAPIWTPGQTVTTSLAAGVWFGAGTVLPRQSAGTAGNLSIRATLVPAGTPFNLFNTANVFLNANVVVPAGAVIPVGVNMQPVGGVMQNTRPIQADGTQGRIWAVAPMLERGSQSWSMRLVAGADLGSADSRALRAASEMAPAGQTGNLTLSDRHFFNPQATTESGLPAAQLTALKRMQNFSVIRTGTGSLDLLAGGSYEQLSLYGVYTAGTPSEDIGGLTLDGYNVFNQPRAILAGGANLANPWIGAGFDGYAASIQDYRAWYPENGGDVLLAVQGRMIGYATGRSGGSQRVGSGSVGNWLWRQGGYGVSEGMTPQMGEDMPTAWWINFGGYVPNNSASITTTVNFNAPMLEGFMGVGALGGGNLTVRSGGDAGVVADWSRVGHSTPDSNRAAIASTGLNFAVGGTGRVTSVTRTSGVVTNGTLVQTGGGDINILIGGRLNGGADMLGQDLAGSVVSLRGDINLIAGAVGRMYYSSAQIAIDPRKQDLTSTVMQTPVGGLTVVIGDGAVRLDARGDLVLAGVGDPGSILPSVAGASLGYLNDQGVFVRPDGFMMNSSFSLWHDDTSINLFSAGGNVTPVTLAGGNAKARDGRYWYPPILKVVSASGDIFWDGERCDDYTCNLNPLELAPSPVGQVQFLARRAIAAGGYRTADGQGIHAAGLPIALSGMSNALDLLPNPFRPAFVTGFERTPSFNINTPSPFTGNNPNAIGSLLSFQDDTATGTLLQASKPPALFYAAGGDISNLNVGFVTYIGQNTFYVNSGAAKIRAGRDIVNLGTGPAIGCGLYAGIDCRSVMSIPGVFGAGGLVVHNDQSDITLISAGRDIIYGNMTVAGPGNLVVEAGRNIYQSDKGRFTSVGPLFNLSPSTRNGGAGISVMTGVGAGGPQYDAFNALYLDPANKAEIGRPLADQPGKVVKTYEVELAKWLSDRFGYKSTDSTDALAYFGKLDEGQRAVFARLVYFDELKAGGREYNNTDSSRFGSYLRGRNAIAVLFPDKDAQGHDISYAGDLTMVGGSAIRTLFGGNIEVLVAGGQAIVGVGGAIPPSTAGILSMGSGDIDIYAQGSVLLGQSRVFTTFGGDLFMWSATGDINAGRGSTSTAVYQPPRRVYDNLGNVTLSPPTQNTGAGIATLAPIPEIPAGDIDLIAPLGTIDAGEAGIRVSGDVNLAALQVLNAANIEVKGSAVGIPVVAAVNTSALTAASNATSTVAAEATRLAERARPITRDMPAIITSRFLGFGEG</sequence>
<evidence type="ECO:0000256" key="3">
    <source>
        <dbReference type="ARBA" id="ARBA00022729"/>
    </source>
</evidence>
<evidence type="ECO:0000313" key="6">
    <source>
        <dbReference type="EMBL" id="QYC10700.1"/>
    </source>
</evidence>
<dbReference type="Pfam" id="PF12545">
    <property type="entry name" value="DUF3739"/>
    <property type="match status" value="1"/>
</dbReference>
<dbReference type="PANTHER" id="PTHR12338:SF8">
    <property type="entry name" value="HEME_HEMOPEXIN-BINDING PROTEIN"/>
    <property type="match status" value="1"/>
</dbReference>
<dbReference type="InterPro" id="IPR050909">
    <property type="entry name" value="Bact_Autotransporter_VF"/>
</dbReference>
<evidence type="ECO:0000259" key="5">
    <source>
        <dbReference type="SMART" id="SM00912"/>
    </source>
</evidence>
<feature type="signal peptide" evidence="4">
    <location>
        <begin position="1"/>
        <end position="29"/>
    </location>
</feature>
<reference evidence="6 7" key="1">
    <citation type="submission" date="2021-07" db="EMBL/GenBank/DDBJ databases">
        <title>Isolation and characterization of bacteria from a gold mining with a capacity of golden bioaccumulation.</title>
        <authorList>
            <person name="Yang X.J."/>
        </authorList>
    </citation>
    <scope>NUCLEOTIDE SEQUENCE [LARGE SCALE GENOMIC DNA]</scope>
    <source>
        <strain evidence="6 7">Au29</strain>
    </source>
</reference>
<protein>
    <submittedName>
        <fullName evidence="6">Filamentous hemagglutinin family protein</fullName>
    </submittedName>
</protein>
<evidence type="ECO:0000256" key="2">
    <source>
        <dbReference type="ARBA" id="ARBA00022525"/>
    </source>
</evidence>